<evidence type="ECO:0000313" key="6">
    <source>
        <dbReference type="Proteomes" id="UP000621631"/>
    </source>
</evidence>
<dbReference type="PANTHER" id="PTHR42879:SF2">
    <property type="entry name" value="3-OXOACYL-[ACYL-CARRIER-PROTEIN] REDUCTASE FABG"/>
    <property type="match status" value="1"/>
</dbReference>
<dbReference type="Proteomes" id="UP000182945">
    <property type="component" value="Chromosome"/>
</dbReference>
<dbReference type="InterPro" id="IPR036291">
    <property type="entry name" value="NAD(P)-bd_dom_sf"/>
</dbReference>
<evidence type="ECO:0000256" key="2">
    <source>
        <dbReference type="ARBA" id="ARBA00023002"/>
    </source>
</evidence>
<dbReference type="CDD" id="cd05233">
    <property type="entry name" value="SDR_c"/>
    <property type="match status" value="1"/>
</dbReference>
<evidence type="ECO:0000313" key="5">
    <source>
        <dbReference type="Proteomes" id="UP000182945"/>
    </source>
</evidence>
<gene>
    <name evidence="3" type="ORF">BME96_10425</name>
    <name evidence="4" type="ORF">IC602_16590</name>
</gene>
<dbReference type="GO" id="GO:0016491">
    <property type="term" value="F:oxidoreductase activity"/>
    <property type="evidence" value="ECO:0007669"/>
    <property type="project" value="UniProtKB-KW"/>
</dbReference>
<accession>A0AAC9J129</accession>
<evidence type="ECO:0000313" key="3">
    <source>
        <dbReference type="EMBL" id="APC48567.1"/>
    </source>
</evidence>
<evidence type="ECO:0000256" key="1">
    <source>
        <dbReference type="ARBA" id="ARBA00006484"/>
    </source>
</evidence>
<dbReference type="SUPFAM" id="SSF51735">
    <property type="entry name" value="NAD(P)-binding Rossmann-fold domains"/>
    <property type="match status" value="1"/>
</dbReference>
<protein>
    <submittedName>
        <fullName evidence="3">3-ketoacyl-ACP reductase</fullName>
    </submittedName>
    <submittedName>
        <fullName evidence="4">SDR family oxidoreductase</fullName>
    </submittedName>
</protein>
<dbReference type="PANTHER" id="PTHR42879">
    <property type="entry name" value="3-OXOACYL-(ACYL-CARRIER-PROTEIN) REDUCTASE"/>
    <property type="match status" value="1"/>
</dbReference>
<sequence>MGNNVLIVGASGDIGMAISKRLAQDGYKLILHYNKNKEILDYHIKDLGSESVLQMIQADLTSSNELKNFLKQLVFPVDHLIFASGKTSFGVFQDATESLMDEMLALHVKSPWMLIKHLLPYMVQRQNGNIIFITSIWAEQGASNEVLYSSVKGSQNSFVKALAKEVARSGVSVNAISPGYIDTKMNGHFLEEEKKVIIEDIPINRAGHPDEVAHVVSFLMDSRSAYIQGEVINITGGW</sequence>
<dbReference type="EMBL" id="CP017962">
    <property type="protein sequence ID" value="APC48567.1"/>
    <property type="molecule type" value="Genomic_DNA"/>
</dbReference>
<name>A0AAC9J129_VIRHA</name>
<dbReference type="GeneID" id="71514809"/>
<proteinExistence type="inferred from homology"/>
<dbReference type="Pfam" id="PF13561">
    <property type="entry name" value="adh_short_C2"/>
    <property type="match status" value="1"/>
</dbReference>
<dbReference type="Gene3D" id="3.40.50.720">
    <property type="entry name" value="NAD(P)-binding Rossmann-like Domain"/>
    <property type="match status" value="1"/>
</dbReference>
<dbReference type="AlphaFoldDB" id="A0AAC9J129"/>
<dbReference type="NCBIfam" id="NF047420">
    <property type="entry name" value="EF_P_mod_YmfI"/>
    <property type="match status" value="1"/>
</dbReference>
<dbReference type="FunFam" id="3.40.50.720:FF:000173">
    <property type="entry name" value="3-oxoacyl-[acyl-carrier protein] reductase"/>
    <property type="match status" value="1"/>
</dbReference>
<dbReference type="InterPro" id="IPR002347">
    <property type="entry name" value="SDR_fam"/>
</dbReference>
<dbReference type="RefSeq" id="WP_071649049.1">
    <property type="nucleotide sequence ID" value="NZ_CP017962.1"/>
</dbReference>
<dbReference type="InterPro" id="IPR050259">
    <property type="entry name" value="SDR"/>
</dbReference>
<reference evidence="3 5" key="1">
    <citation type="submission" date="2016-11" db="EMBL/GenBank/DDBJ databases">
        <title>Complete genome sequencing of Virgibacillus halodenitrificans PDB-F2.</title>
        <authorList>
            <person name="Sun Z."/>
            <person name="Zhou Y."/>
            <person name="Li H."/>
        </authorList>
    </citation>
    <scope>NUCLEOTIDE SEQUENCE [LARGE SCALE GENOMIC DNA]</scope>
    <source>
        <strain evidence="3 5">PDB-F2</strain>
    </source>
</reference>
<dbReference type="PRINTS" id="PR00081">
    <property type="entry name" value="GDHRDH"/>
</dbReference>
<organism evidence="3 5">
    <name type="scientific">Virgibacillus halodenitrificans</name>
    <name type="common">Bacillus halodenitrificans</name>
    <dbReference type="NCBI Taxonomy" id="1482"/>
    <lineage>
        <taxon>Bacteria</taxon>
        <taxon>Bacillati</taxon>
        <taxon>Bacillota</taxon>
        <taxon>Bacilli</taxon>
        <taxon>Bacillales</taxon>
        <taxon>Bacillaceae</taxon>
        <taxon>Virgibacillus</taxon>
    </lineage>
</organism>
<dbReference type="EMBL" id="JACWEZ010000014">
    <property type="protein sequence ID" value="MBD1224230.1"/>
    <property type="molecule type" value="Genomic_DNA"/>
</dbReference>
<keyword evidence="6" id="KW-1185">Reference proteome</keyword>
<keyword evidence="2" id="KW-0560">Oxidoreductase</keyword>
<dbReference type="KEGG" id="vhl:BME96_10425"/>
<reference evidence="4 6" key="2">
    <citation type="submission" date="2020-09" db="EMBL/GenBank/DDBJ databases">
        <title>Draft Genome Sequences of Oil-Oxidizing Bacteria Halomonas titanicae, Marinobacter lutaoensis, and Virgibacillus halodenitrificans Isolated from Highly Saline Environments.</title>
        <authorList>
            <person name="Grouzdev D.S."/>
            <person name="Sokolova D.S."/>
            <person name="Semenova E.M."/>
            <person name="Borzenkov I.A."/>
            <person name="Bidzhieva S.K."/>
            <person name="Poltaraus A.B."/>
            <person name="Nazina T.N."/>
        </authorList>
    </citation>
    <scope>NUCLEOTIDE SEQUENCE [LARGE SCALE GENOMIC DNA]</scope>
    <source>
        <strain evidence="4 6">VKM B-3472D</strain>
    </source>
</reference>
<evidence type="ECO:0000313" key="4">
    <source>
        <dbReference type="EMBL" id="MBD1224230.1"/>
    </source>
</evidence>
<comment type="similarity">
    <text evidence="1">Belongs to the short-chain dehydrogenases/reductases (SDR) family.</text>
</comment>
<dbReference type="Proteomes" id="UP000621631">
    <property type="component" value="Unassembled WGS sequence"/>
</dbReference>